<keyword evidence="2" id="KW-1185">Reference proteome</keyword>
<proteinExistence type="predicted"/>
<accession>A0A1J1LL66</accession>
<dbReference type="Proteomes" id="UP000184315">
    <property type="component" value="Unassembled WGS sequence"/>
</dbReference>
<gene>
    <name evidence="1" type="ORF">PL9214500503</name>
</gene>
<evidence type="ECO:0000313" key="1">
    <source>
        <dbReference type="EMBL" id="CUR33256.1"/>
    </source>
</evidence>
<name>A0A1J1LL66_9CYAN</name>
<dbReference type="RefSeq" id="WP_072719878.1">
    <property type="nucleotide sequence ID" value="NZ_LN889802.1"/>
</dbReference>
<sequence>MSEPISCSALSFKQMVEQILRTQSMSRQERYALRYWLLRKLDEHEQQLVYTLQRGLYTGEIKITD</sequence>
<reference evidence="2" key="1">
    <citation type="submission" date="2015-10" db="EMBL/GenBank/DDBJ databases">
        <authorList>
            <person name="Regsiter A."/>
            <person name="william w."/>
        </authorList>
    </citation>
    <scope>NUCLEOTIDE SEQUENCE [LARGE SCALE GENOMIC DNA]</scope>
</reference>
<evidence type="ECO:0000313" key="2">
    <source>
        <dbReference type="Proteomes" id="UP000184315"/>
    </source>
</evidence>
<dbReference type="OrthoDB" id="465194at2"/>
<dbReference type="AlphaFoldDB" id="A0A1J1LL66"/>
<dbReference type="EMBL" id="CZDF01000156">
    <property type="protein sequence ID" value="CUR33256.1"/>
    <property type="molecule type" value="Genomic_DNA"/>
</dbReference>
<organism evidence="1 2">
    <name type="scientific">Planktothrix tepida PCC 9214</name>
    <dbReference type="NCBI Taxonomy" id="671072"/>
    <lineage>
        <taxon>Bacteria</taxon>
        <taxon>Bacillati</taxon>
        <taxon>Cyanobacteriota</taxon>
        <taxon>Cyanophyceae</taxon>
        <taxon>Oscillatoriophycideae</taxon>
        <taxon>Oscillatoriales</taxon>
        <taxon>Microcoleaceae</taxon>
        <taxon>Planktothrix</taxon>
    </lineage>
</organism>
<protein>
    <submittedName>
        <fullName evidence="1">Uncharacterized protein</fullName>
    </submittedName>
</protein>